<protein>
    <submittedName>
        <fullName evidence="1">Uncharacterized protein</fullName>
    </submittedName>
</protein>
<dbReference type="EMBL" id="CP144752">
    <property type="protein sequence ID" value="WVZ89009.1"/>
    <property type="molecule type" value="Genomic_DNA"/>
</dbReference>
<keyword evidence="2" id="KW-1185">Reference proteome</keyword>
<reference evidence="1 2" key="1">
    <citation type="submission" date="2024-02" db="EMBL/GenBank/DDBJ databases">
        <title>High-quality chromosome-scale genome assembly of Pensacola bahiagrass (Paspalum notatum Flugge var. saurae).</title>
        <authorList>
            <person name="Vega J.M."/>
            <person name="Podio M."/>
            <person name="Orjuela J."/>
            <person name="Siena L.A."/>
            <person name="Pessino S.C."/>
            <person name="Combes M.C."/>
            <person name="Mariac C."/>
            <person name="Albertini E."/>
            <person name="Pupilli F."/>
            <person name="Ortiz J.P.A."/>
            <person name="Leblanc O."/>
        </authorList>
    </citation>
    <scope>NUCLEOTIDE SEQUENCE [LARGE SCALE GENOMIC DNA]</scope>
    <source>
        <strain evidence="1">R1</strain>
        <tissue evidence="1">Leaf</tissue>
    </source>
</reference>
<gene>
    <name evidence="1" type="ORF">U9M48_035473</name>
</gene>
<dbReference type="PANTHER" id="PTHR33116">
    <property type="entry name" value="REVERSE TRANSCRIPTASE ZINC-BINDING DOMAIN-CONTAINING PROTEIN-RELATED-RELATED"/>
    <property type="match status" value="1"/>
</dbReference>
<proteinExistence type="predicted"/>
<evidence type="ECO:0000313" key="2">
    <source>
        <dbReference type="Proteomes" id="UP001341281"/>
    </source>
</evidence>
<sequence length="308" mass="34967">MAIDKVRRGFLWRGRKEAKGGHCLIAWDKVQRPKALGGLGISNLQILGWALRMRWSWLQKTDPDRPWTLFPIKLHKSVLTFFSMAVETIIRDGKQTLFWKDRSLQGRRLEDLALKIFALGALSVEVLMEFLDLSDILAGIDLQPDVLDSHIWRLSPSGQYSSKSAYENFFQDLGNVFGNHGHLTNEFAAPGHLSTLRPRDWDDCPPPDKLRVCMRFNLQNLAPLAEDESLDVWWNRESLKVHDLAQRGFNSLVILGAWTLWKHRNLCVFEGAAPSLARALLLAEEEAYLWVLAGARGISFLSALEPVG</sequence>
<dbReference type="PANTHER" id="PTHR33116:SF78">
    <property type="entry name" value="OS12G0587133 PROTEIN"/>
    <property type="match status" value="1"/>
</dbReference>
<dbReference type="Proteomes" id="UP001341281">
    <property type="component" value="Chromosome 08"/>
</dbReference>
<dbReference type="AlphaFoldDB" id="A0AAQ3UB52"/>
<accession>A0AAQ3UB52</accession>
<name>A0AAQ3UB52_PASNO</name>
<organism evidence="1 2">
    <name type="scientific">Paspalum notatum var. saurae</name>
    <dbReference type="NCBI Taxonomy" id="547442"/>
    <lineage>
        <taxon>Eukaryota</taxon>
        <taxon>Viridiplantae</taxon>
        <taxon>Streptophyta</taxon>
        <taxon>Embryophyta</taxon>
        <taxon>Tracheophyta</taxon>
        <taxon>Spermatophyta</taxon>
        <taxon>Magnoliopsida</taxon>
        <taxon>Liliopsida</taxon>
        <taxon>Poales</taxon>
        <taxon>Poaceae</taxon>
        <taxon>PACMAD clade</taxon>
        <taxon>Panicoideae</taxon>
        <taxon>Andropogonodae</taxon>
        <taxon>Paspaleae</taxon>
        <taxon>Paspalinae</taxon>
        <taxon>Paspalum</taxon>
    </lineage>
</organism>
<evidence type="ECO:0000313" key="1">
    <source>
        <dbReference type="EMBL" id="WVZ89009.1"/>
    </source>
</evidence>